<evidence type="ECO:0000313" key="2">
    <source>
        <dbReference type="EMBL" id="EPB77664.1"/>
    </source>
</evidence>
<accession>A0A0D6M0Q2</accession>
<feature type="transmembrane region" description="Helical" evidence="1">
    <location>
        <begin position="29"/>
        <end position="51"/>
    </location>
</feature>
<evidence type="ECO:0000313" key="3">
    <source>
        <dbReference type="Proteomes" id="UP000054495"/>
    </source>
</evidence>
<keyword evidence="3" id="KW-1185">Reference proteome</keyword>
<reference evidence="2 3" key="1">
    <citation type="submission" date="2013-05" db="EMBL/GenBank/DDBJ databases">
        <title>Draft genome of the parasitic nematode Anyclostoma ceylanicum.</title>
        <authorList>
            <person name="Mitreva M."/>
        </authorList>
    </citation>
    <scope>NUCLEOTIDE SEQUENCE [LARGE SCALE GENOMIC DNA]</scope>
</reference>
<keyword evidence="1" id="KW-0812">Transmembrane</keyword>
<name>A0A0D6M0Q2_9BILA</name>
<dbReference type="Proteomes" id="UP000054495">
    <property type="component" value="Unassembled WGS sequence"/>
</dbReference>
<evidence type="ECO:0000256" key="1">
    <source>
        <dbReference type="SAM" id="Phobius"/>
    </source>
</evidence>
<proteinExistence type="predicted"/>
<gene>
    <name evidence="2" type="ORF">ANCCEY_03255</name>
</gene>
<sequence>MTEVDKRSNCKQIAGVAKGLVTSFPLENWLVVSLVVTVVAGTMLTWLLLVLCMENAFAHRLDVTPYRSGFSLVWEAFIEWIQNKQ</sequence>
<keyword evidence="1" id="KW-1133">Transmembrane helix</keyword>
<dbReference type="AlphaFoldDB" id="A0A0D6M0Q2"/>
<protein>
    <submittedName>
        <fullName evidence="2">Uncharacterized protein</fullName>
    </submittedName>
</protein>
<dbReference type="EMBL" id="KE124831">
    <property type="protein sequence ID" value="EPB77664.1"/>
    <property type="molecule type" value="Genomic_DNA"/>
</dbReference>
<organism evidence="2 3">
    <name type="scientific">Ancylostoma ceylanicum</name>
    <dbReference type="NCBI Taxonomy" id="53326"/>
    <lineage>
        <taxon>Eukaryota</taxon>
        <taxon>Metazoa</taxon>
        <taxon>Ecdysozoa</taxon>
        <taxon>Nematoda</taxon>
        <taxon>Chromadorea</taxon>
        <taxon>Rhabditida</taxon>
        <taxon>Rhabditina</taxon>
        <taxon>Rhabditomorpha</taxon>
        <taxon>Strongyloidea</taxon>
        <taxon>Ancylostomatidae</taxon>
        <taxon>Ancylostomatinae</taxon>
        <taxon>Ancylostoma</taxon>
    </lineage>
</organism>
<keyword evidence="1" id="KW-0472">Membrane</keyword>